<dbReference type="GO" id="GO:0003755">
    <property type="term" value="F:peptidyl-prolyl cis-trans isomerase activity"/>
    <property type="evidence" value="ECO:0007669"/>
    <property type="project" value="UniProtKB-KW"/>
</dbReference>
<evidence type="ECO:0000256" key="4">
    <source>
        <dbReference type="ARBA" id="ARBA00023110"/>
    </source>
</evidence>
<keyword evidence="4 6" id="KW-0697">Rotamase</keyword>
<dbReference type="SUPFAM" id="SSF109998">
    <property type="entry name" value="Triger factor/SurA peptide-binding domain-like"/>
    <property type="match status" value="1"/>
</dbReference>
<dbReference type="InterPro" id="IPR023058">
    <property type="entry name" value="PPIase_PpiC_CS"/>
</dbReference>
<gene>
    <name evidence="9" type="ORF">UQ64_00270</name>
</gene>
<dbReference type="OrthoDB" id="2677468at2"/>
<dbReference type="PROSITE" id="PS50198">
    <property type="entry name" value="PPIC_PPIASE_2"/>
    <property type="match status" value="1"/>
</dbReference>
<organism evidence="9 10">
    <name type="scientific">Paenibacillus etheri</name>
    <dbReference type="NCBI Taxonomy" id="1306852"/>
    <lineage>
        <taxon>Bacteria</taxon>
        <taxon>Bacillati</taxon>
        <taxon>Bacillota</taxon>
        <taxon>Bacilli</taxon>
        <taxon>Bacillales</taxon>
        <taxon>Paenibacillaceae</taxon>
        <taxon>Paenibacillus</taxon>
    </lineage>
</organism>
<dbReference type="RefSeq" id="WP_082650917.1">
    <property type="nucleotide sequence ID" value="NZ_LCZJ02000001.1"/>
</dbReference>
<keyword evidence="7" id="KW-1133">Transmembrane helix</keyword>
<dbReference type="PANTHER" id="PTHR47245">
    <property type="entry name" value="PEPTIDYLPROLYL ISOMERASE"/>
    <property type="match status" value="1"/>
</dbReference>
<evidence type="ECO:0000256" key="2">
    <source>
        <dbReference type="ARBA" id="ARBA00013194"/>
    </source>
</evidence>
<keyword evidence="3" id="KW-0732">Signal</keyword>
<dbReference type="PANTHER" id="PTHR47245:SF1">
    <property type="entry name" value="FOLDASE PROTEIN PRSA"/>
    <property type="match status" value="1"/>
</dbReference>
<dbReference type="InterPro" id="IPR046357">
    <property type="entry name" value="PPIase_dom_sf"/>
</dbReference>
<dbReference type="Pfam" id="PF00639">
    <property type="entry name" value="Rotamase"/>
    <property type="match status" value="1"/>
</dbReference>
<keyword evidence="7" id="KW-0812">Transmembrane</keyword>
<evidence type="ECO:0000256" key="6">
    <source>
        <dbReference type="PROSITE-ProRule" id="PRU00278"/>
    </source>
</evidence>
<reference evidence="9 10" key="1">
    <citation type="journal article" date="2015" name="Int. Biodeterior. Biodegradation">
        <title>Physiological and genetic screening methods for the isolation of methyl tert-butyl ether-degrading bacteria for bioremediation purposes.</title>
        <authorList>
            <person name="Guisado I.M."/>
            <person name="Purswani J."/>
            <person name="Gonzalez Lopez J."/>
            <person name="Pozo C."/>
        </authorList>
    </citation>
    <scope>NUCLEOTIDE SEQUENCE [LARGE SCALE GENOMIC DNA]</scope>
    <source>
        <strain evidence="9 10">SH7</strain>
    </source>
</reference>
<dbReference type="AlphaFoldDB" id="A0A0W1B5N2"/>
<dbReference type="SUPFAM" id="SSF54534">
    <property type="entry name" value="FKBP-like"/>
    <property type="match status" value="1"/>
</dbReference>
<keyword evidence="5 6" id="KW-0413">Isomerase</keyword>
<dbReference type="EMBL" id="LCZJ02000001">
    <property type="protein sequence ID" value="KTD88763.1"/>
    <property type="molecule type" value="Genomic_DNA"/>
</dbReference>
<feature type="domain" description="PpiC" evidence="8">
    <location>
        <begin position="171"/>
        <end position="263"/>
    </location>
</feature>
<dbReference type="InterPro" id="IPR027304">
    <property type="entry name" value="Trigger_fact/SurA_dom_sf"/>
</dbReference>
<comment type="catalytic activity">
    <reaction evidence="1">
        <text>[protein]-peptidylproline (omega=180) = [protein]-peptidylproline (omega=0)</text>
        <dbReference type="Rhea" id="RHEA:16237"/>
        <dbReference type="Rhea" id="RHEA-COMP:10747"/>
        <dbReference type="Rhea" id="RHEA-COMP:10748"/>
        <dbReference type="ChEBI" id="CHEBI:83833"/>
        <dbReference type="ChEBI" id="CHEBI:83834"/>
        <dbReference type="EC" id="5.2.1.8"/>
    </reaction>
</comment>
<dbReference type="Gene3D" id="1.10.4030.10">
    <property type="entry name" value="Porin chaperone SurA, peptide-binding domain"/>
    <property type="match status" value="1"/>
</dbReference>
<dbReference type="EC" id="5.2.1.8" evidence="2"/>
<dbReference type="Gene3D" id="3.10.50.40">
    <property type="match status" value="1"/>
</dbReference>
<proteinExistence type="predicted"/>
<dbReference type="InterPro" id="IPR050245">
    <property type="entry name" value="PrsA_foldase"/>
</dbReference>
<dbReference type="PROSITE" id="PS01096">
    <property type="entry name" value="PPIC_PPIASE_1"/>
    <property type="match status" value="1"/>
</dbReference>
<keyword evidence="7" id="KW-0472">Membrane</keyword>
<evidence type="ECO:0000256" key="1">
    <source>
        <dbReference type="ARBA" id="ARBA00000971"/>
    </source>
</evidence>
<name>A0A0W1B5N2_9BACL</name>
<protein>
    <recommendedName>
        <fullName evidence="2">peptidylprolyl isomerase</fullName>
        <ecNumber evidence="2">5.2.1.8</ecNumber>
    </recommendedName>
</protein>
<comment type="caution">
    <text evidence="9">The sequence shown here is derived from an EMBL/GenBank/DDBJ whole genome shotgun (WGS) entry which is preliminary data.</text>
</comment>
<dbReference type="Proteomes" id="UP000054709">
    <property type="component" value="Unassembled WGS sequence"/>
</dbReference>
<evidence type="ECO:0000256" key="5">
    <source>
        <dbReference type="ARBA" id="ARBA00023235"/>
    </source>
</evidence>
<sequence>MMTRQERALRNTVIILAVATLMLGGLLFWSLRAMALLKGDTTDNESPDVATAGGQPITDQQWMDELKKKHGHEVLVGMLNHIVVEMEAKALGITVTDNEVEQELARTMVGYGSEEQYYAQMQSQLGLSRQEVFAETAYRLTLQAIATDGITIKEADIDTYLEQNAERFTPKRELELSMIKVSTYDEGEQVMDRLEQGENFADLAREVSIDAESRQRGGSLGKVEEDDPFWPEGLLKTAASLDAGDIAGPIQAEDDFAIIRLESIHSPVVPDQKEIRALIRQELALEQAPPLQQVESDLRTRYDVAINIDNGLQD</sequence>
<evidence type="ECO:0000256" key="3">
    <source>
        <dbReference type="ARBA" id="ARBA00022729"/>
    </source>
</evidence>
<evidence type="ECO:0000259" key="8">
    <source>
        <dbReference type="PROSITE" id="PS50198"/>
    </source>
</evidence>
<evidence type="ECO:0000313" key="10">
    <source>
        <dbReference type="Proteomes" id="UP000054709"/>
    </source>
</evidence>
<accession>A0A0W1B5N2</accession>
<evidence type="ECO:0000313" key="9">
    <source>
        <dbReference type="EMBL" id="KTD88763.1"/>
    </source>
</evidence>
<keyword evidence="10" id="KW-1185">Reference proteome</keyword>
<dbReference type="InterPro" id="IPR000297">
    <property type="entry name" value="PPIase_PpiC"/>
</dbReference>
<evidence type="ECO:0000256" key="7">
    <source>
        <dbReference type="SAM" id="Phobius"/>
    </source>
</evidence>
<feature type="transmembrane region" description="Helical" evidence="7">
    <location>
        <begin position="12"/>
        <end position="31"/>
    </location>
</feature>